<keyword evidence="1" id="KW-0812">Transmembrane</keyword>
<feature type="transmembrane region" description="Helical" evidence="1">
    <location>
        <begin position="39"/>
        <end position="58"/>
    </location>
</feature>
<dbReference type="RefSeq" id="WP_016097993.1">
    <property type="nucleotide sequence ID" value="NZ_KB976537.1"/>
</dbReference>
<gene>
    <name evidence="2" type="ORF">IGM_01516</name>
</gene>
<proteinExistence type="predicted"/>
<dbReference type="Proteomes" id="UP000014009">
    <property type="component" value="Unassembled WGS sequence"/>
</dbReference>
<dbReference type="EMBL" id="AHEF01000033">
    <property type="protein sequence ID" value="EOP92954.1"/>
    <property type="molecule type" value="Genomic_DNA"/>
</dbReference>
<organism evidence="2 3">
    <name type="scientific">Bacillus cereus HuB4-4</name>
    <dbReference type="NCBI Taxonomy" id="1053211"/>
    <lineage>
        <taxon>Bacteria</taxon>
        <taxon>Bacillati</taxon>
        <taxon>Bacillota</taxon>
        <taxon>Bacilli</taxon>
        <taxon>Bacillales</taxon>
        <taxon>Bacillaceae</taxon>
        <taxon>Bacillus</taxon>
        <taxon>Bacillus cereus group</taxon>
    </lineage>
</organism>
<feature type="transmembrane region" description="Helical" evidence="1">
    <location>
        <begin position="9"/>
        <end position="27"/>
    </location>
</feature>
<sequence>MGLKIIKYLIYSFCLLLSIFSISMLSIKVNAQPITEENIFWVRSIHVLYVFVGVLIGGEKFLAQLKMSNQAWGFNFAKFISIGLPTLFFTLYPFLYFKIPFPIIPNFINKVVFLSQNQFYIVTAIIFGYVLITSLERKDTL</sequence>
<comment type="caution">
    <text evidence="2">The sequence shown here is derived from an EMBL/GenBank/DDBJ whole genome shotgun (WGS) entry which is preliminary data.</text>
</comment>
<evidence type="ECO:0000313" key="3">
    <source>
        <dbReference type="Proteomes" id="UP000014009"/>
    </source>
</evidence>
<dbReference type="AlphaFoldDB" id="A0A9W5QXP1"/>
<evidence type="ECO:0000256" key="1">
    <source>
        <dbReference type="SAM" id="Phobius"/>
    </source>
</evidence>
<accession>A0A9W5QXP1</accession>
<protein>
    <submittedName>
        <fullName evidence="2">Uncharacterized protein</fullName>
    </submittedName>
</protein>
<evidence type="ECO:0000313" key="2">
    <source>
        <dbReference type="EMBL" id="EOP92954.1"/>
    </source>
</evidence>
<reference evidence="2 3" key="1">
    <citation type="submission" date="2012-12" db="EMBL/GenBank/DDBJ databases">
        <title>The Genome Sequence of Bacillus cereus HuB4-4.</title>
        <authorList>
            <consortium name="The Broad Institute Genome Sequencing Platform"/>
            <consortium name="The Broad Institute Genome Sequencing Center for Infectious Disease"/>
            <person name="Feldgarden M."/>
            <person name="Van der Auwera G.A."/>
            <person name="Mahillon J."/>
            <person name="Duprez V."/>
            <person name="Timmery S."/>
            <person name="Mattelet C."/>
            <person name="Dierick K."/>
            <person name="Sun M."/>
            <person name="Yu Z."/>
            <person name="Zhu L."/>
            <person name="Hu X."/>
            <person name="Shank E.B."/>
            <person name="Swiecicka I."/>
            <person name="Hansen B.M."/>
            <person name="Andrup L."/>
            <person name="Walker B."/>
            <person name="Young S.K."/>
            <person name="Zeng Q."/>
            <person name="Gargeya S."/>
            <person name="Fitzgerald M."/>
            <person name="Haas B."/>
            <person name="Abouelleil A."/>
            <person name="Alvarado L."/>
            <person name="Arachchi H.M."/>
            <person name="Berlin A.M."/>
            <person name="Chapman S.B."/>
            <person name="Dewar J."/>
            <person name="Goldberg J."/>
            <person name="Griggs A."/>
            <person name="Gujja S."/>
            <person name="Hansen M."/>
            <person name="Howarth C."/>
            <person name="Imamovic A."/>
            <person name="Larimer J."/>
            <person name="McCowan C."/>
            <person name="Murphy C."/>
            <person name="Neiman D."/>
            <person name="Pearson M."/>
            <person name="Priest M."/>
            <person name="Roberts A."/>
            <person name="Saif S."/>
            <person name="Shea T."/>
            <person name="Sisk P."/>
            <person name="Sykes S."/>
            <person name="Wortman J."/>
            <person name="Nusbaum C."/>
            <person name="Birren B."/>
        </authorList>
    </citation>
    <scope>NUCLEOTIDE SEQUENCE [LARGE SCALE GENOMIC DNA]</scope>
    <source>
        <strain evidence="2 3">HuB4-4</strain>
    </source>
</reference>
<feature type="transmembrane region" description="Helical" evidence="1">
    <location>
        <begin position="79"/>
        <end position="97"/>
    </location>
</feature>
<feature type="transmembrane region" description="Helical" evidence="1">
    <location>
        <begin position="117"/>
        <end position="135"/>
    </location>
</feature>
<name>A0A9W5QXP1_BACCE</name>
<keyword evidence="1" id="KW-1133">Transmembrane helix</keyword>
<keyword evidence="1" id="KW-0472">Membrane</keyword>